<evidence type="ECO:0000313" key="2">
    <source>
        <dbReference type="EMBL" id="MBL7527946.1"/>
    </source>
</evidence>
<evidence type="ECO:0000313" key="3">
    <source>
        <dbReference type="Proteomes" id="UP000809910"/>
    </source>
</evidence>
<evidence type="ECO:0000256" key="1">
    <source>
        <dbReference type="SAM" id="Phobius"/>
    </source>
</evidence>
<proteinExistence type="predicted"/>
<dbReference type="RefSeq" id="WP_058393154.1">
    <property type="nucleotide sequence ID" value="NZ_JADOBG010000002.1"/>
</dbReference>
<gene>
    <name evidence="2" type="ORF">I5282_15400</name>
</gene>
<feature type="transmembrane region" description="Helical" evidence="1">
    <location>
        <begin position="77"/>
        <end position="96"/>
    </location>
</feature>
<feature type="transmembrane region" description="Helical" evidence="1">
    <location>
        <begin position="50"/>
        <end position="70"/>
    </location>
</feature>
<accession>A0ABS1WF13</accession>
<feature type="transmembrane region" description="Helical" evidence="1">
    <location>
        <begin position="12"/>
        <end position="30"/>
    </location>
</feature>
<keyword evidence="1" id="KW-0812">Transmembrane</keyword>
<keyword evidence="1" id="KW-0472">Membrane</keyword>
<sequence>MRINLKTPIHYFSFLLLVLSYLSLSFETALKSGVFSSYGDLFTPITHIFYWPRFALLLAPALVLIILSSVKMKNHELILKGFFLFASPIIVSNNISLFSSPNVIPILNQPQHFIQLYYYASWCKSITWMGIIILGLIWTFQKELKPVGAQAH</sequence>
<organism evidence="2 3">
    <name type="scientific">Legionella bononiensis</name>
    <dbReference type="NCBI Taxonomy" id="2793102"/>
    <lineage>
        <taxon>Bacteria</taxon>
        <taxon>Pseudomonadati</taxon>
        <taxon>Pseudomonadota</taxon>
        <taxon>Gammaproteobacteria</taxon>
        <taxon>Legionellales</taxon>
        <taxon>Legionellaceae</taxon>
        <taxon>Legionella</taxon>
    </lineage>
</organism>
<dbReference type="EMBL" id="JADWVN010000027">
    <property type="protein sequence ID" value="MBL7527946.1"/>
    <property type="molecule type" value="Genomic_DNA"/>
</dbReference>
<comment type="caution">
    <text evidence="2">The sequence shown here is derived from an EMBL/GenBank/DDBJ whole genome shotgun (WGS) entry which is preliminary data.</text>
</comment>
<evidence type="ECO:0008006" key="4">
    <source>
        <dbReference type="Google" id="ProtNLM"/>
    </source>
</evidence>
<dbReference type="Proteomes" id="UP000809910">
    <property type="component" value="Unassembled WGS sequence"/>
</dbReference>
<protein>
    <recommendedName>
        <fullName evidence="4">Transmembrane protein</fullName>
    </recommendedName>
</protein>
<keyword evidence="1" id="KW-1133">Transmembrane helix</keyword>
<name>A0ABS1WF13_9GAMM</name>
<keyword evidence="3" id="KW-1185">Reference proteome</keyword>
<feature type="transmembrane region" description="Helical" evidence="1">
    <location>
        <begin position="116"/>
        <end position="140"/>
    </location>
</feature>
<reference evidence="2 3" key="1">
    <citation type="submission" date="2020-12" db="EMBL/GenBank/DDBJ databases">
        <title>WGS of Legionella: environmental sample.</title>
        <authorList>
            <person name="Cristino S."/>
            <person name="Girolamini L."/>
            <person name="Salaris S."/>
            <person name="Pascale M.R."/>
            <person name="Mazzotta M."/>
            <person name="Orsini M."/>
            <person name="Grottola A."/>
        </authorList>
    </citation>
    <scope>NUCLEOTIDE SEQUENCE [LARGE SCALE GENOMIC DNA]</scope>
    <source>
        <strain evidence="2 3">30cs62</strain>
    </source>
</reference>